<keyword evidence="2" id="KW-0808">Transferase</keyword>
<dbReference type="GO" id="GO:0032259">
    <property type="term" value="P:methylation"/>
    <property type="evidence" value="ECO:0007669"/>
    <property type="project" value="UniProtKB-KW"/>
</dbReference>
<sequence length="250" mass="29452">MHTIQEKIIQYWTNRAGSYSVENNEELAGTSTVAWLSELTRHFPKKKDLKIIDIGTGPGFMAILLSRAGYQITGIDCTEEMLKQAHENARKYHLSIRFLKQPAEHLEFEDNSVDVIINRNLTWNLENPTVAYQEWYRVLKPSGKLIVFDANWYHYLFSEELRKAYEEDRKNVKRAHLYDHNIGANFDQMERIAEQLPMTLIDRPSWDRVELEKIGFQNIQVDTEVYQRVWTHEEKINYASTPLFEIVATK</sequence>
<dbReference type="Proteomes" id="UP000284731">
    <property type="component" value="Unassembled WGS sequence"/>
</dbReference>
<dbReference type="EMBL" id="QRWX01000001">
    <property type="protein sequence ID" value="RGT58120.1"/>
    <property type="molecule type" value="Genomic_DNA"/>
</dbReference>
<feature type="domain" description="Methyltransferase type 11" evidence="1">
    <location>
        <begin position="52"/>
        <end position="147"/>
    </location>
</feature>
<dbReference type="SUPFAM" id="SSF53335">
    <property type="entry name" value="S-adenosyl-L-methionine-dependent methyltransferases"/>
    <property type="match status" value="1"/>
</dbReference>
<dbReference type="GO" id="GO:0008757">
    <property type="term" value="F:S-adenosylmethionine-dependent methyltransferase activity"/>
    <property type="evidence" value="ECO:0007669"/>
    <property type="project" value="InterPro"/>
</dbReference>
<organism evidence="2 3">
    <name type="scientific">Solobacterium moorei</name>
    <dbReference type="NCBI Taxonomy" id="102148"/>
    <lineage>
        <taxon>Bacteria</taxon>
        <taxon>Bacillati</taxon>
        <taxon>Bacillota</taxon>
        <taxon>Erysipelotrichia</taxon>
        <taxon>Erysipelotrichales</taxon>
        <taxon>Erysipelotrichaceae</taxon>
        <taxon>Solobacterium</taxon>
    </lineage>
</organism>
<dbReference type="PANTHER" id="PTHR43591:SF24">
    <property type="entry name" value="2-METHOXY-6-POLYPRENYL-1,4-BENZOQUINOL METHYLASE, MITOCHONDRIAL"/>
    <property type="match status" value="1"/>
</dbReference>
<protein>
    <submittedName>
        <fullName evidence="2">Class I SAM-dependent methyltransferase</fullName>
    </submittedName>
</protein>
<dbReference type="RefSeq" id="WP_118764494.1">
    <property type="nucleotide sequence ID" value="NZ_CABJCF010000001.1"/>
</dbReference>
<dbReference type="AlphaFoldDB" id="A0A412PIY3"/>
<comment type="caution">
    <text evidence="2">The sequence shown here is derived from an EMBL/GenBank/DDBJ whole genome shotgun (WGS) entry which is preliminary data.</text>
</comment>
<evidence type="ECO:0000259" key="1">
    <source>
        <dbReference type="Pfam" id="PF08241"/>
    </source>
</evidence>
<evidence type="ECO:0000313" key="3">
    <source>
        <dbReference type="Proteomes" id="UP000284731"/>
    </source>
</evidence>
<dbReference type="Gene3D" id="3.40.50.150">
    <property type="entry name" value="Vaccinia Virus protein VP39"/>
    <property type="match status" value="1"/>
</dbReference>
<accession>A0A412PIY3</accession>
<dbReference type="InterPro" id="IPR029063">
    <property type="entry name" value="SAM-dependent_MTases_sf"/>
</dbReference>
<keyword evidence="2" id="KW-0489">Methyltransferase</keyword>
<gene>
    <name evidence="2" type="ORF">DWX20_03505</name>
</gene>
<reference evidence="2 3" key="1">
    <citation type="submission" date="2018-08" db="EMBL/GenBank/DDBJ databases">
        <title>A genome reference for cultivated species of the human gut microbiota.</title>
        <authorList>
            <person name="Zou Y."/>
            <person name="Xue W."/>
            <person name="Luo G."/>
        </authorList>
    </citation>
    <scope>NUCLEOTIDE SEQUENCE [LARGE SCALE GENOMIC DNA]</scope>
    <source>
        <strain evidence="2 3">AF18-46</strain>
    </source>
</reference>
<evidence type="ECO:0000313" key="2">
    <source>
        <dbReference type="EMBL" id="RGT58120.1"/>
    </source>
</evidence>
<dbReference type="InterPro" id="IPR013216">
    <property type="entry name" value="Methyltransf_11"/>
</dbReference>
<name>A0A412PIY3_9FIRM</name>
<dbReference type="Pfam" id="PF08241">
    <property type="entry name" value="Methyltransf_11"/>
    <property type="match status" value="1"/>
</dbReference>
<proteinExistence type="predicted"/>
<dbReference type="PANTHER" id="PTHR43591">
    <property type="entry name" value="METHYLTRANSFERASE"/>
    <property type="match status" value="1"/>
</dbReference>
<dbReference type="CDD" id="cd02440">
    <property type="entry name" value="AdoMet_MTases"/>
    <property type="match status" value="1"/>
</dbReference>